<dbReference type="GO" id="GO:0046872">
    <property type="term" value="F:metal ion binding"/>
    <property type="evidence" value="ECO:0007669"/>
    <property type="project" value="InterPro"/>
</dbReference>
<dbReference type="PROSITE" id="PS50975">
    <property type="entry name" value="ATP_GRASP"/>
    <property type="match status" value="1"/>
</dbReference>
<dbReference type="Proteomes" id="UP000002964">
    <property type="component" value="Unassembled WGS sequence"/>
</dbReference>
<dbReference type="AlphaFoldDB" id="H8Z6R4"/>
<dbReference type="PANTHER" id="PTHR21621:SF0">
    <property type="entry name" value="BETA-CITRYLGLUTAMATE SYNTHASE B-RELATED"/>
    <property type="match status" value="1"/>
</dbReference>
<reference evidence="4 5" key="2">
    <citation type="submission" date="2011-11" db="EMBL/GenBank/DDBJ databases">
        <authorList>
            <consortium name="US DOE Joint Genome Institute"/>
            <person name="Lucas S."/>
            <person name="Han J."/>
            <person name="Lapidus A."/>
            <person name="Cheng J.-F."/>
            <person name="Goodwin L."/>
            <person name="Pitluck S."/>
            <person name="Peters L."/>
            <person name="Ovchinnikova G."/>
            <person name="Zhang X."/>
            <person name="Detter J.C."/>
            <person name="Han C."/>
            <person name="Tapia R."/>
            <person name="Land M."/>
            <person name="Hauser L."/>
            <person name="Kyrpides N."/>
            <person name="Ivanova N."/>
            <person name="Pagani I."/>
            <person name="Vogl K."/>
            <person name="Liu Z."/>
            <person name="Overmann J."/>
            <person name="Frigaard N.-U."/>
            <person name="Bryant D."/>
            <person name="Woyke T."/>
        </authorList>
    </citation>
    <scope>NUCLEOTIDE SEQUENCE [LARGE SCALE GENOMIC DNA]</scope>
    <source>
        <strain evidence="4 5">970</strain>
    </source>
</reference>
<keyword evidence="5" id="KW-1185">Reference proteome</keyword>
<keyword evidence="2" id="KW-0067">ATP-binding</keyword>
<dbReference type="SUPFAM" id="SSF56059">
    <property type="entry name" value="Glutathione synthetase ATP-binding domain-like"/>
    <property type="match status" value="1"/>
</dbReference>
<keyword evidence="1" id="KW-0464">Manganese</keyword>
<sequence>MRLISFDPYRTLGIRGVTHFKPEEMFRRRLDIAAADWVLFPEEWQLNALTYALKVRVFPSVPSYRFGQDKVQFTRGLWAFCPEHLPETLILPATPQAAEQAWESLGFPLVVKVPRSSMGLGVHRIETRRELLALMLKLEVLYAQEFLDIERDLRVVWVGDQIVCAYWRTGGDGFHYNLARGAEADFMDIPDAPLNLVSRVARHLGIDHGGFDLAEVQGHWYLIELNTRFGNAVTNRLGIQLGPLMMSYLSGKTDQRNHPDHPPARAA</sequence>
<dbReference type="RefSeq" id="WP_009151183.1">
    <property type="nucleotide sequence ID" value="NZ_CP121471.1"/>
</dbReference>
<dbReference type="InterPro" id="IPR013651">
    <property type="entry name" value="ATP-grasp_RimK-type"/>
</dbReference>
<evidence type="ECO:0000259" key="3">
    <source>
        <dbReference type="PROSITE" id="PS50975"/>
    </source>
</evidence>
<dbReference type="OrthoDB" id="1704979at2"/>
<dbReference type="EMBL" id="JH603170">
    <property type="protein sequence ID" value="EIC20780.1"/>
    <property type="molecule type" value="Genomic_DNA"/>
</dbReference>
<reference evidence="5" key="1">
    <citation type="submission" date="2011-06" db="EMBL/GenBank/DDBJ databases">
        <authorList>
            <consortium name="US DOE Joint Genome Institute (JGI-PGF)"/>
            <person name="Lucas S."/>
            <person name="Han J."/>
            <person name="Lapidus A."/>
            <person name="Cheng J.-F."/>
            <person name="Goodwin L."/>
            <person name="Pitluck S."/>
            <person name="Peters L."/>
            <person name="Land M.L."/>
            <person name="Hauser L."/>
            <person name="Vogl K."/>
            <person name="Liu Z."/>
            <person name="Overmann J."/>
            <person name="Frigaard N.-U."/>
            <person name="Bryant D.A."/>
            <person name="Woyke T.J."/>
        </authorList>
    </citation>
    <scope>NUCLEOTIDE SEQUENCE [LARGE SCALE GENOMIC DNA]</scope>
    <source>
        <strain evidence="5">970</strain>
    </source>
</reference>
<dbReference type="GO" id="GO:0005524">
    <property type="term" value="F:ATP binding"/>
    <property type="evidence" value="ECO:0007669"/>
    <property type="project" value="UniProtKB-UniRule"/>
</dbReference>
<evidence type="ECO:0000256" key="2">
    <source>
        <dbReference type="PROSITE-ProRule" id="PRU00409"/>
    </source>
</evidence>
<proteinExistence type="predicted"/>
<dbReference type="HOGENOM" id="CLU_075266_0_0_6"/>
<dbReference type="GO" id="GO:0018169">
    <property type="term" value="F:ribosomal S6-glutamic acid ligase activity"/>
    <property type="evidence" value="ECO:0007669"/>
    <property type="project" value="TreeGrafter"/>
</dbReference>
<dbReference type="Gene3D" id="3.30.1490.20">
    <property type="entry name" value="ATP-grasp fold, A domain"/>
    <property type="match status" value="1"/>
</dbReference>
<protein>
    <submittedName>
        <fullName evidence="4">RimK-like protein</fullName>
    </submittedName>
</protein>
<dbReference type="GO" id="GO:0009432">
    <property type="term" value="P:SOS response"/>
    <property type="evidence" value="ECO:0007669"/>
    <property type="project" value="TreeGrafter"/>
</dbReference>
<dbReference type="Gene3D" id="3.30.470.20">
    <property type="entry name" value="ATP-grasp fold, B domain"/>
    <property type="match status" value="1"/>
</dbReference>
<name>H8Z6R4_9GAMM</name>
<dbReference type="STRING" id="631362.Thi970DRAFT_04436"/>
<keyword evidence="2" id="KW-0547">Nucleotide-binding</keyword>
<dbReference type="InterPro" id="IPR011761">
    <property type="entry name" value="ATP-grasp"/>
</dbReference>
<evidence type="ECO:0000313" key="4">
    <source>
        <dbReference type="EMBL" id="EIC20780.1"/>
    </source>
</evidence>
<organism evidence="4 5">
    <name type="scientific">Thiorhodovibrio frisius</name>
    <dbReference type="NCBI Taxonomy" id="631362"/>
    <lineage>
        <taxon>Bacteria</taxon>
        <taxon>Pseudomonadati</taxon>
        <taxon>Pseudomonadota</taxon>
        <taxon>Gammaproteobacteria</taxon>
        <taxon>Chromatiales</taxon>
        <taxon>Chromatiaceae</taxon>
        <taxon>Thiorhodovibrio</taxon>
    </lineage>
</organism>
<dbReference type="Pfam" id="PF08443">
    <property type="entry name" value="RimK"/>
    <property type="match status" value="1"/>
</dbReference>
<dbReference type="InterPro" id="IPR013815">
    <property type="entry name" value="ATP_grasp_subdomain_1"/>
</dbReference>
<evidence type="ECO:0000313" key="5">
    <source>
        <dbReference type="Proteomes" id="UP000002964"/>
    </source>
</evidence>
<gene>
    <name evidence="4" type="ORF">Thi970DRAFT_04436</name>
</gene>
<dbReference type="eggNOG" id="COG0189">
    <property type="taxonomic scope" value="Bacteria"/>
</dbReference>
<dbReference type="GO" id="GO:0005737">
    <property type="term" value="C:cytoplasm"/>
    <property type="evidence" value="ECO:0007669"/>
    <property type="project" value="TreeGrafter"/>
</dbReference>
<feature type="domain" description="ATP-grasp" evidence="3">
    <location>
        <begin position="75"/>
        <end position="254"/>
    </location>
</feature>
<accession>H8Z6R4</accession>
<dbReference type="PANTHER" id="PTHR21621">
    <property type="entry name" value="RIBOSOMAL PROTEIN S6 MODIFICATION PROTEIN"/>
    <property type="match status" value="1"/>
</dbReference>
<evidence type="ECO:0000256" key="1">
    <source>
        <dbReference type="ARBA" id="ARBA00023211"/>
    </source>
</evidence>